<dbReference type="InterPro" id="IPR009057">
    <property type="entry name" value="Homeodomain-like_sf"/>
</dbReference>
<dbReference type="Gene3D" id="1.10.357.10">
    <property type="entry name" value="Tetracycline Repressor, domain 2"/>
    <property type="match status" value="1"/>
</dbReference>
<keyword evidence="1 2" id="KW-0238">DNA-binding</keyword>
<dbReference type="PROSITE" id="PS01081">
    <property type="entry name" value="HTH_TETR_1"/>
    <property type="match status" value="1"/>
</dbReference>
<dbReference type="Pfam" id="PF00440">
    <property type="entry name" value="TetR_N"/>
    <property type="match status" value="1"/>
</dbReference>
<gene>
    <name evidence="4" type="ORF">SAMN05216529_103375</name>
</gene>
<evidence type="ECO:0000256" key="1">
    <source>
        <dbReference type="ARBA" id="ARBA00023125"/>
    </source>
</evidence>
<dbReference type="SUPFAM" id="SSF46689">
    <property type="entry name" value="Homeodomain-like"/>
    <property type="match status" value="1"/>
</dbReference>
<dbReference type="InterPro" id="IPR050624">
    <property type="entry name" value="HTH-type_Tx_Regulator"/>
</dbReference>
<feature type="DNA-binding region" description="H-T-H motif" evidence="2">
    <location>
        <begin position="33"/>
        <end position="52"/>
    </location>
</feature>
<dbReference type="PRINTS" id="PR00455">
    <property type="entry name" value="HTHTETR"/>
</dbReference>
<name>A0A316A2Y7_9FIRM</name>
<dbReference type="PANTHER" id="PTHR43479">
    <property type="entry name" value="ACREF/ENVCD OPERON REPRESSOR-RELATED"/>
    <property type="match status" value="1"/>
</dbReference>
<dbReference type="GO" id="GO:0003677">
    <property type="term" value="F:DNA binding"/>
    <property type="evidence" value="ECO:0007669"/>
    <property type="project" value="UniProtKB-UniRule"/>
</dbReference>
<reference evidence="5" key="1">
    <citation type="submission" date="2017-07" db="EMBL/GenBank/DDBJ databases">
        <authorList>
            <person name="Varghese N."/>
            <person name="Submissions S."/>
        </authorList>
    </citation>
    <scope>NUCLEOTIDE SEQUENCE [LARGE SCALE GENOMIC DNA]</scope>
    <source>
        <strain evidence="5">NLAE-zl-C134</strain>
    </source>
</reference>
<dbReference type="InterPro" id="IPR001647">
    <property type="entry name" value="HTH_TetR"/>
</dbReference>
<dbReference type="RefSeq" id="WP_109709653.1">
    <property type="nucleotide sequence ID" value="NZ_QGDS01000003.1"/>
</dbReference>
<accession>A0A316A2Y7</accession>
<evidence type="ECO:0000256" key="2">
    <source>
        <dbReference type="PROSITE-ProRule" id="PRU00335"/>
    </source>
</evidence>
<dbReference type="PANTHER" id="PTHR43479:SF11">
    <property type="entry name" value="ACREF_ENVCD OPERON REPRESSOR-RELATED"/>
    <property type="match status" value="1"/>
</dbReference>
<evidence type="ECO:0000259" key="3">
    <source>
        <dbReference type="PROSITE" id="PS50977"/>
    </source>
</evidence>
<dbReference type="OrthoDB" id="494991at2"/>
<proteinExistence type="predicted"/>
<organism evidence="4 5">
    <name type="scientific">Faecalicatena contorta</name>
    <dbReference type="NCBI Taxonomy" id="39482"/>
    <lineage>
        <taxon>Bacteria</taxon>
        <taxon>Bacillati</taxon>
        <taxon>Bacillota</taxon>
        <taxon>Clostridia</taxon>
        <taxon>Lachnospirales</taxon>
        <taxon>Lachnospiraceae</taxon>
        <taxon>Faecalicatena</taxon>
    </lineage>
</organism>
<dbReference type="EMBL" id="UHJJ01000003">
    <property type="protein sequence ID" value="SUQ13642.1"/>
    <property type="molecule type" value="Genomic_DNA"/>
</dbReference>
<protein>
    <submittedName>
        <fullName evidence="4">DNA-binding transcriptional regulator, AcrR family</fullName>
    </submittedName>
</protein>
<feature type="domain" description="HTH tetR-type" evidence="3">
    <location>
        <begin position="10"/>
        <end position="70"/>
    </location>
</feature>
<dbReference type="PROSITE" id="PS50977">
    <property type="entry name" value="HTH_TETR_2"/>
    <property type="match status" value="1"/>
</dbReference>
<dbReference type="InterPro" id="IPR023772">
    <property type="entry name" value="DNA-bd_HTH_TetR-type_CS"/>
</dbReference>
<sequence>MSRKAGSISEETKTRLLKAAADEFSEYGFQKSSLRRICTNAEVTTGALYFFFRDKEDLFISVISPVTDGIYEMMKAHYEHELLSQGPGSAQAEDADLRMGEKFLEFFYQNRTICNIVLNHRTHSAVCTFFDRIAALADRQTLLLLQLDSAKIPPDSVFNECTVHWISHLQIDMVLHILSHDFDEQRAKEQLKIMIRFLRGGFLSLLPE</sequence>
<dbReference type="Proteomes" id="UP000254051">
    <property type="component" value="Unassembled WGS sequence"/>
</dbReference>
<evidence type="ECO:0000313" key="4">
    <source>
        <dbReference type="EMBL" id="SUQ13642.1"/>
    </source>
</evidence>
<evidence type="ECO:0000313" key="5">
    <source>
        <dbReference type="Proteomes" id="UP000254051"/>
    </source>
</evidence>
<dbReference type="AlphaFoldDB" id="A0A316A2Y7"/>
<keyword evidence="5" id="KW-1185">Reference proteome</keyword>